<name>H5SCG3_9BACT</name>
<dbReference type="InterPro" id="IPR006680">
    <property type="entry name" value="Amidohydro-rel"/>
</dbReference>
<dbReference type="PANTHER" id="PTHR21240">
    <property type="entry name" value="2-AMINO-3-CARBOXYLMUCONATE-6-SEMIALDEHYDE DECARBOXYLASE"/>
    <property type="match status" value="1"/>
</dbReference>
<dbReference type="InterPro" id="IPR032466">
    <property type="entry name" value="Metal_Hydrolase"/>
</dbReference>
<evidence type="ECO:0000256" key="1">
    <source>
        <dbReference type="ARBA" id="ARBA00023239"/>
    </source>
</evidence>
<dbReference type="Pfam" id="PF04909">
    <property type="entry name" value="Amidohydro_2"/>
    <property type="match status" value="1"/>
</dbReference>
<proteinExistence type="predicted"/>
<dbReference type="InterPro" id="IPR032465">
    <property type="entry name" value="ACMSD"/>
</dbReference>
<dbReference type="EMBL" id="AP011669">
    <property type="protein sequence ID" value="BAL53849.1"/>
    <property type="molecule type" value="Genomic_DNA"/>
</dbReference>
<evidence type="ECO:0000259" key="2">
    <source>
        <dbReference type="Pfam" id="PF04909"/>
    </source>
</evidence>
<dbReference type="SUPFAM" id="SSF51556">
    <property type="entry name" value="Metallo-dependent hydrolases"/>
    <property type="match status" value="1"/>
</dbReference>
<organism evidence="3">
    <name type="scientific">uncultured Acidobacteriota bacterium</name>
    <dbReference type="NCBI Taxonomy" id="171953"/>
    <lineage>
        <taxon>Bacteria</taxon>
        <taxon>Pseudomonadati</taxon>
        <taxon>Acidobacteriota</taxon>
        <taxon>environmental samples</taxon>
    </lineage>
</organism>
<feature type="domain" description="Amidohydrolase-related" evidence="2">
    <location>
        <begin position="49"/>
        <end position="250"/>
    </location>
</feature>
<sequence>MIIDAHVHLGPMPLFRVEGRVEDLLRAADRSGIEKLFCTEATALFYDFREGNERLSRIMRQYPDRILGYCTISSARYGPAAVEEVERCAQDYGMRGLKIYSFSIPGTHEPFLSVDDEWMYPVIEKAAAYGMIILAHSNAEEIGHLARLFPHATLVMAHMGNTAHARGDWHRAIAVAQRYPNVYLDTSTSSTDFDCVETAVAILGAERLLFGSDWPLFRHEFALARVRDTSLSPEAQALILGGNLRKLLGL</sequence>
<reference evidence="3" key="1">
    <citation type="journal article" date="2005" name="Environ. Microbiol.">
        <title>Genetic and functional properties of uncultivated thermophilic crenarchaeotes from a subsurface gold mine as revealed by analysis of genome fragments.</title>
        <authorList>
            <person name="Nunoura T."/>
            <person name="Hirayama H."/>
            <person name="Takami H."/>
            <person name="Oida H."/>
            <person name="Nishi S."/>
            <person name="Shimamura S."/>
            <person name="Suzuki Y."/>
            <person name="Inagaki F."/>
            <person name="Takai K."/>
            <person name="Nealson K.H."/>
            <person name="Horikoshi K."/>
        </authorList>
    </citation>
    <scope>NUCLEOTIDE SEQUENCE</scope>
</reference>
<reference evidence="3" key="2">
    <citation type="journal article" date="2012" name="PLoS ONE">
        <title>A Deeply Branching Thermophilic Bacterium with an Ancient Acetyl-CoA Pathway Dominates a Subsurface Ecosystem.</title>
        <authorList>
            <person name="Takami H."/>
            <person name="Noguchi H."/>
            <person name="Takaki Y."/>
            <person name="Uchiyama I."/>
            <person name="Toyoda A."/>
            <person name="Nishi S."/>
            <person name="Chee G.-J."/>
            <person name="Arai W."/>
            <person name="Nunoura T."/>
            <person name="Itoh T."/>
            <person name="Hattori M."/>
            <person name="Takai K."/>
        </authorList>
    </citation>
    <scope>NUCLEOTIDE SEQUENCE</scope>
</reference>
<keyword evidence="3" id="KW-0378">Hydrolase</keyword>
<evidence type="ECO:0000313" key="3">
    <source>
        <dbReference type="EMBL" id="BAL53849.1"/>
    </source>
</evidence>
<dbReference type="GO" id="GO:0016831">
    <property type="term" value="F:carboxy-lyase activity"/>
    <property type="evidence" value="ECO:0007669"/>
    <property type="project" value="InterPro"/>
</dbReference>
<protein>
    <submittedName>
        <fullName evidence="3">Amidohydrolase</fullName>
    </submittedName>
</protein>
<dbReference type="AlphaFoldDB" id="H5SCG3"/>
<dbReference type="Gene3D" id="3.20.20.140">
    <property type="entry name" value="Metal-dependent hydrolases"/>
    <property type="match status" value="1"/>
</dbReference>
<accession>H5SCG3</accession>
<keyword evidence="1" id="KW-0456">Lyase</keyword>
<dbReference type="GO" id="GO:0016787">
    <property type="term" value="F:hydrolase activity"/>
    <property type="evidence" value="ECO:0007669"/>
    <property type="project" value="UniProtKB-KW"/>
</dbReference>
<gene>
    <name evidence="3" type="ORF">HGMM_F10C03C17</name>
</gene>